<evidence type="ECO:0000313" key="3">
    <source>
        <dbReference type="EMBL" id="UUD64063.1"/>
    </source>
</evidence>
<evidence type="ECO:0000256" key="1">
    <source>
        <dbReference type="ARBA" id="ARBA00022898"/>
    </source>
</evidence>
<reference evidence="3" key="1">
    <citation type="submission" date="2021-05" db="EMBL/GenBank/DDBJ databases">
        <title>Complete genome sequence of Pseudomonas seleniipraecipitans strain D1-6.</title>
        <authorList>
            <person name="Lafi F."/>
            <person name="Eida A."/>
            <person name="Alam I."/>
            <person name="Hert H."/>
            <person name="Saad M."/>
        </authorList>
    </citation>
    <scope>NUCLEOTIDE SEQUENCE</scope>
    <source>
        <strain evidence="3">D1-6</strain>
    </source>
</reference>
<keyword evidence="3" id="KW-0032">Aminotransferase</keyword>
<dbReference type="PANTHER" id="PTHR30244">
    <property type="entry name" value="TRANSAMINASE"/>
    <property type="match status" value="1"/>
</dbReference>
<evidence type="ECO:0000313" key="4">
    <source>
        <dbReference type="Proteomes" id="UP000887421"/>
    </source>
</evidence>
<dbReference type="InterPro" id="IPR015422">
    <property type="entry name" value="PyrdxlP-dep_Trfase_small"/>
</dbReference>
<dbReference type="CDD" id="cd00616">
    <property type="entry name" value="AHBA_syn"/>
    <property type="match status" value="1"/>
</dbReference>
<keyword evidence="1 2" id="KW-0663">Pyridoxal phosphate</keyword>
<dbReference type="Gene3D" id="3.90.1150.10">
    <property type="entry name" value="Aspartate Aminotransferase, domain 1"/>
    <property type="match status" value="1"/>
</dbReference>
<dbReference type="Gene3D" id="3.40.640.10">
    <property type="entry name" value="Type I PLP-dependent aspartate aminotransferase-like (Major domain)"/>
    <property type="match status" value="1"/>
</dbReference>
<dbReference type="InterPro" id="IPR015421">
    <property type="entry name" value="PyrdxlP-dep_Trfase_major"/>
</dbReference>
<dbReference type="RefSeq" id="WP_070882963.1">
    <property type="nucleotide sequence ID" value="NZ_CP076114.1"/>
</dbReference>
<dbReference type="GO" id="GO:0008483">
    <property type="term" value="F:transaminase activity"/>
    <property type="evidence" value="ECO:0007669"/>
    <property type="project" value="UniProtKB-KW"/>
</dbReference>
<dbReference type="SUPFAM" id="SSF53383">
    <property type="entry name" value="PLP-dependent transferases"/>
    <property type="match status" value="1"/>
</dbReference>
<organism evidence="3 4">
    <name type="scientific">Phytopseudomonas seleniipraecipitans</name>
    <dbReference type="NCBI Taxonomy" id="640205"/>
    <lineage>
        <taxon>Bacteria</taxon>
        <taxon>Pseudomonadati</taxon>
        <taxon>Pseudomonadota</taxon>
        <taxon>Gammaproteobacteria</taxon>
        <taxon>Pseudomonadales</taxon>
        <taxon>Pseudomonadaceae</taxon>
        <taxon>Phytopseudomonas</taxon>
    </lineage>
</organism>
<dbReference type="InterPro" id="IPR000653">
    <property type="entry name" value="DegT/StrS_aminotransferase"/>
</dbReference>
<dbReference type="EMBL" id="CP076114">
    <property type="protein sequence ID" value="UUD64063.1"/>
    <property type="molecule type" value="Genomic_DNA"/>
</dbReference>
<dbReference type="PIRSF" id="PIRSF000390">
    <property type="entry name" value="PLP_StrS"/>
    <property type="match status" value="1"/>
</dbReference>
<evidence type="ECO:0000256" key="2">
    <source>
        <dbReference type="RuleBase" id="RU004508"/>
    </source>
</evidence>
<proteinExistence type="inferred from homology"/>
<sequence length="359" mass="39067">MIEFIDLRAQQALIKDRIDAGIQRVLGHGQYILGPEVAELEEKLAAFVGAKYCITVANGTDALQIAQMALGIGLGDEVITPGFTYIATAETVALLGAKPVYVDVDPRTYNLDPALLEAAITPRTKAIIPVSLYGQCADYDAINAIAAKYGIPVIEDAAQSFGATYKGKRSCNLTTIACTSFFPSKPLGCYGDGGAIFTSDDELAVVMRQIARHGQDRRYHHIRVGVNSRLDTLQAAILLPKLEIFENELLQRQGVAQVYKTLLERAHIATPFIEQYNVSAWAQYTVQLAARHVVQQTLKAAGIPTAVHYPIPLNQQPAVSNTEVYLPVGDAVAQRVMSLPMHPYMDSVDQEKIVATLSQ</sequence>
<gene>
    <name evidence="3" type="ORF">D16iCDA_20705</name>
</gene>
<comment type="similarity">
    <text evidence="2">Belongs to the DegT/DnrJ/EryC1 family.</text>
</comment>
<dbReference type="InterPro" id="IPR015424">
    <property type="entry name" value="PyrdxlP-dep_Trfase"/>
</dbReference>
<accession>A0ABY5J9R8</accession>
<keyword evidence="3" id="KW-0808">Transferase</keyword>
<protein>
    <submittedName>
        <fullName evidence="3">DegT/DnrJ/EryC1/StrS family aminotransferase</fullName>
    </submittedName>
</protein>
<dbReference type="PANTHER" id="PTHR30244:SF42">
    <property type="entry name" value="UDP-2-ACETAMIDO-2-DEOXY-3-OXO-D-GLUCURONATE AMINOTRANSFERASE"/>
    <property type="match status" value="1"/>
</dbReference>
<name>A0ABY5J9R8_9GAMM</name>
<dbReference type="Pfam" id="PF01041">
    <property type="entry name" value="DegT_DnrJ_EryC1"/>
    <property type="match status" value="1"/>
</dbReference>
<dbReference type="Proteomes" id="UP000887421">
    <property type="component" value="Chromosome"/>
</dbReference>
<keyword evidence="4" id="KW-1185">Reference proteome</keyword>